<evidence type="ECO:0000259" key="8">
    <source>
        <dbReference type="PROSITE" id="PS50017"/>
    </source>
</evidence>
<feature type="domain" description="Death" evidence="8">
    <location>
        <begin position="163"/>
        <end position="230"/>
    </location>
</feature>
<dbReference type="GO" id="GO:0009897">
    <property type="term" value="C:external side of plasma membrane"/>
    <property type="evidence" value="ECO:0007669"/>
    <property type="project" value="TreeGrafter"/>
</dbReference>
<evidence type="ECO:0000313" key="10">
    <source>
        <dbReference type="Ensembl" id="ENSMMDP00005022781.1"/>
    </source>
</evidence>
<dbReference type="GO" id="GO:0031265">
    <property type="term" value="C:CD95 death-inducing signaling complex"/>
    <property type="evidence" value="ECO:0007669"/>
    <property type="project" value="TreeGrafter"/>
</dbReference>
<dbReference type="GO" id="GO:0045121">
    <property type="term" value="C:membrane raft"/>
    <property type="evidence" value="ECO:0007669"/>
    <property type="project" value="TreeGrafter"/>
</dbReference>
<dbReference type="GO" id="GO:0005031">
    <property type="term" value="F:tumor necrosis factor receptor activity"/>
    <property type="evidence" value="ECO:0007669"/>
    <property type="project" value="TreeGrafter"/>
</dbReference>
<feature type="signal peptide" evidence="7">
    <location>
        <begin position="1"/>
        <end position="25"/>
    </location>
</feature>
<evidence type="ECO:0000256" key="7">
    <source>
        <dbReference type="SAM" id="SignalP"/>
    </source>
</evidence>
<dbReference type="Gene3D" id="1.10.533.10">
    <property type="entry name" value="Death Domain, Fas"/>
    <property type="match status" value="1"/>
</dbReference>
<evidence type="ECO:0000256" key="2">
    <source>
        <dbReference type="ARBA" id="ARBA00022729"/>
    </source>
</evidence>
<reference evidence="10" key="1">
    <citation type="submission" date="2019-06" db="EMBL/GenBank/DDBJ databases">
        <authorList>
            <consortium name="Wellcome Sanger Institute Data Sharing"/>
        </authorList>
    </citation>
    <scope>NUCLEOTIDE SEQUENCE [LARGE SCALE GENOMIC DNA]</scope>
</reference>
<dbReference type="Pfam" id="PF00020">
    <property type="entry name" value="TNFR_c6"/>
    <property type="match status" value="1"/>
</dbReference>
<dbReference type="InterPro" id="IPR011029">
    <property type="entry name" value="DEATH-like_dom_sf"/>
</dbReference>
<dbReference type="SMART" id="SM00208">
    <property type="entry name" value="TNFR"/>
    <property type="match status" value="2"/>
</dbReference>
<evidence type="ECO:0000256" key="1">
    <source>
        <dbReference type="ARBA" id="ARBA00022703"/>
    </source>
</evidence>
<keyword evidence="11" id="KW-1185">Reference proteome</keyword>
<dbReference type="GO" id="GO:0097192">
    <property type="term" value="P:extrinsic apoptotic signaling pathway in absence of ligand"/>
    <property type="evidence" value="ECO:0007669"/>
    <property type="project" value="TreeGrafter"/>
</dbReference>
<evidence type="ECO:0000256" key="3">
    <source>
        <dbReference type="ARBA" id="ARBA00022737"/>
    </source>
</evidence>
<dbReference type="PANTHER" id="PTHR46874:SF1">
    <property type="entry name" value="TUMOR NECROSIS FACTOR RECEPTOR SUPERFAMILY MEMBER 6"/>
    <property type="match status" value="1"/>
</dbReference>
<reference evidence="10" key="3">
    <citation type="submission" date="2025-09" db="UniProtKB">
        <authorList>
            <consortium name="Ensembl"/>
        </authorList>
    </citation>
    <scope>IDENTIFICATION</scope>
</reference>
<keyword evidence="1" id="KW-0053">Apoptosis</keyword>
<keyword evidence="2 7" id="KW-0732">Signal</keyword>
<evidence type="ECO:0000256" key="6">
    <source>
        <dbReference type="PROSITE-ProRule" id="PRU00206"/>
    </source>
</evidence>
<reference evidence="10" key="2">
    <citation type="submission" date="2025-08" db="UniProtKB">
        <authorList>
            <consortium name="Ensembl"/>
        </authorList>
    </citation>
    <scope>IDENTIFICATION</scope>
</reference>
<dbReference type="GO" id="GO:0006924">
    <property type="term" value="P:activation-induced cell death of T cells"/>
    <property type="evidence" value="ECO:0007669"/>
    <property type="project" value="TreeGrafter"/>
</dbReference>
<dbReference type="GO" id="GO:0097527">
    <property type="term" value="P:necroptotic signaling pathway"/>
    <property type="evidence" value="ECO:0007669"/>
    <property type="project" value="TreeGrafter"/>
</dbReference>
<feature type="chain" id="PRO_5025644250" evidence="7">
    <location>
        <begin position="26"/>
        <end position="240"/>
    </location>
</feature>
<dbReference type="InParanoid" id="A0A667YNM4"/>
<dbReference type="InterPro" id="IPR001368">
    <property type="entry name" value="TNFR/NGFR_Cys_rich_reg"/>
</dbReference>
<name>A0A667YNM4_9TELE</name>
<comment type="caution">
    <text evidence="6">Lacks conserved residue(s) required for the propagation of feature annotation.</text>
</comment>
<evidence type="ECO:0000256" key="4">
    <source>
        <dbReference type="ARBA" id="ARBA00023157"/>
    </source>
</evidence>
<dbReference type="GeneTree" id="ENSGT00530000067963"/>
<keyword evidence="3" id="KW-0677">Repeat</keyword>
<protein>
    <submittedName>
        <fullName evidence="10">Uncharacterized protein</fullName>
    </submittedName>
</protein>
<dbReference type="Proteomes" id="UP000472263">
    <property type="component" value="Chromosome 15"/>
</dbReference>
<dbReference type="InterPro" id="IPR000488">
    <property type="entry name" value="Death_dom"/>
</dbReference>
<keyword evidence="5" id="KW-0325">Glycoprotein</keyword>
<dbReference type="PANTHER" id="PTHR46874">
    <property type="entry name" value="TUMOR NECROSIS FACTOR RECEPTOR SUPERFAMILY MEMBER 6"/>
    <property type="match status" value="1"/>
</dbReference>
<proteinExistence type="predicted"/>
<dbReference type="SUPFAM" id="SSF57586">
    <property type="entry name" value="TNF receptor-like"/>
    <property type="match status" value="2"/>
</dbReference>
<sequence>MVDILGKCSSCLTVVLLLFRRVTSSAPPQTKAKDTPVPLYQALLTRVRRQGCQDGEYQHEGKTCCFCPAGQHLVNHCTENHGQNCKICEDGKYMSHPNIQTNCDTCTSCSHRSANLEEKEPCTVYRNRVCQCKDGFYCTTPGCVDLFPFLPEIANLMEWTVMRDVAVRSGMPLTAIDVHEENHPRDRREQIFHLLREWVEREGKEASKQLVKTLQDMGKRNTAEAVVAIINSNGNAGGNV</sequence>
<dbReference type="GO" id="GO:0097049">
    <property type="term" value="P:motor neuron apoptotic process"/>
    <property type="evidence" value="ECO:0007669"/>
    <property type="project" value="TreeGrafter"/>
</dbReference>
<dbReference type="GO" id="GO:0032872">
    <property type="term" value="P:regulation of stress-activated MAPK cascade"/>
    <property type="evidence" value="ECO:0007669"/>
    <property type="project" value="TreeGrafter"/>
</dbReference>
<evidence type="ECO:0000313" key="11">
    <source>
        <dbReference type="Proteomes" id="UP000472263"/>
    </source>
</evidence>
<organism evidence="10 11">
    <name type="scientific">Myripristis murdjan</name>
    <name type="common">pinecone soldierfish</name>
    <dbReference type="NCBI Taxonomy" id="586833"/>
    <lineage>
        <taxon>Eukaryota</taxon>
        <taxon>Metazoa</taxon>
        <taxon>Chordata</taxon>
        <taxon>Craniata</taxon>
        <taxon>Vertebrata</taxon>
        <taxon>Euteleostomi</taxon>
        <taxon>Actinopterygii</taxon>
        <taxon>Neopterygii</taxon>
        <taxon>Teleostei</taxon>
        <taxon>Neoteleostei</taxon>
        <taxon>Acanthomorphata</taxon>
        <taxon>Holocentriformes</taxon>
        <taxon>Holocentridae</taxon>
        <taxon>Myripristis</taxon>
    </lineage>
</organism>
<dbReference type="AlphaFoldDB" id="A0A667YNM4"/>
<dbReference type="Pfam" id="PF00531">
    <property type="entry name" value="Death"/>
    <property type="match status" value="1"/>
</dbReference>
<dbReference type="GO" id="GO:0043066">
    <property type="term" value="P:negative regulation of apoptotic process"/>
    <property type="evidence" value="ECO:0007669"/>
    <property type="project" value="TreeGrafter"/>
</dbReference>
<dbReference type="SUPFAM" id="SSF47986">
    <property type="entry name" value="DEATH domain"/>
    <property type="match status" value="1"/>
</dbReference>
<evidence type="ECO:0000259" key="9">
    <source>
        <dbReference type="PROSITE" id="PS50050"/>
    </source>
</evidence>
<feature type="disulfide bond" evidence="6">
    <location>
        <begin position="88"/>
        <end position="103"/>
    </location>
</feature>
<feature type="repeat" description="TNFR-Cys" evidence="6">
    <location>
        <begin position="87"/>
        <end position="130"/>
    </location>
</feature>
<evidence type="ECO:0000256" key="5">
    <source>
        <dbReference type="ARBA" id="ARBA00023180"/>
    </source>
</evidence>
<dbReference type="Gene3D" id="2.10.50.10">
    <property type="entry name" value="Tumor Necrosis Factor Receptor, subunit A, domain 2"/>
    <property type="match status" value="2"/>
</dbReference>
<accession>A0A667YNM4</accession>
<dbReference type="Ensembl" id="ENSMMDT00005023281.1">
    <property type="protein sequence ID" value="ENSMMDP00005022781.1"/>
    <property type="gene ID" value="ENSMMDG00005011044.1"/>
</dbReference>
<dbReference type="PROSITE" id="PS50017">
    <property type="entry name" value="DEATH_DOMAIN"/>
    <property type="match status" value="1"/>
</dbReference>
<keyword evidence="4 6" id="KW-1015">Disulfide bond</keyword>
<dbReference type="PROSITE" id="PS50050">
    <property type="entry name" value="TNFR_NGFR_2"/>
    <property type="match status" value="1"/>
</dbReference>
<feature type="domain" description="TNFR-Cys" evidence="9">
    <location>
        <begin position="87"/>
        <end position="130"/>
    </location>
</feature>